<dbReference type="EMBL" id="CM044702">
    <property type="protein sequence ID" value="KAI5678121.1"/>
    <property type="molecule type" value="Genomic_DNA"/>
</dbReference>
<keyword evidence="2" id="KW-1185">Reference proteome</keyword>
<proteinExistence type="predicted"/>
<comment type="caution">
    <text evidence="1">The sequence shown here is derived from an EMBL/GenBank/DDBJ whole genome shotgun (WGS) entry which is preliminary data.</text>
</comment>
<name>A0ACC0BZL8_CATRO</name>
<protein>
    <submittedName>
        <fullName evidence="1">Uncharacterized protein</fullName>
    </submittedName>
</protein>
<gene>
    <name evidence="1" type="ORF">M9H77_09071</name>
</gene>
<organism evidence="1 2">
    <name type="scientific">Catharanthus roseus</name>
    <name type="common">Madagascar periwinkle</name>
    <name type="synonym">Vinca rosea</name>
    <dbReference type="NCBI Taxonomy" id="4058"/>
    <lineage>
        <taxon>Eukaryota</taxon>
        <taxon>Viridiplantae</taxon>
        <taxon>Streptophyta</taxon>
        <taxon>Embryophyta</taxon>
        <taxon>Tracheophyta</taxon>
        <taxon>Spermatophyta</taxon>
        <taxon>Magnoliopsida</taxon>
        <taxon>eudicotyledons</taxon>
        <taxon>Gunneridae</taxon>
        <taxon>Pentapetalae</taxon>
        <taxon>asterids</taxon>
        <taxon>lamiids</taxon>
        <taxon>Gentianales</taxon>
        <taxon>Apocynaceae</taxon>
        <taxon>Rauvolfioideae</taxon>
        <taxon>Vinceae</taxon>
        <taxon>Catharanthinae</taxon>
        <taxon>Catharanthus</taxon>
    </lineage>
</organism>
<evidence type="ECO:0000313" key="1">
    <source>
        <dbReference type="EMBL" id="KAI5678121.1"/>
    </source>
</evidence>
<dbReference type="Proteomes" id="UP001060085">
    <property type="component" value="Linkage Group LG02"/>
</dbReference>
<reference evidence="2" key="1">
    <citation type="journal article" date="2023" name="Nat. Plants">
        <title>Single-cell RNA sequencing provides a high-resolution roadmap for understanding the multicellular compartmentation of specialized metabolism.</title>
        <authorList>
            <person name="Sun S."/>
            <person name="Shen X."/>
            <person name="Li Y."/>
            <person name="Li Y."/>
            <person name="Wang S."/>
            <person name="Li R."/>
            <person name="Zhang H."/>
            <person name="Shen G."/>
            <person name="Guo B."/>
            <person name="Wei J."/>
            <person name="Xu J."/>
            <person name="St-Pierre B."/>
            <person name="Chen S."/>
            <person name="Sun C."/>
        </authorList>
    </citation>
    <scope>NUCLEOTIDE SEQUENCE [LARGE SCALE GENOMIC DNA]</scope>
</reference>
<sequence>MDPEQRRHKDTRLSPVVDRSGRTHGRTVTASSRGLRGRHSTSNVPTTPPHGMFHGLDTPGSSVPLPPIPTRVRMPYDPHIPGGNGDETIIQAVGDGEGKDVVRAEIFKVRRRGIKVRRRRIYMYRLQGKQGE</sequence>
<evidence type="ECO:0000313" key="2">
    <source>
        <dbReference type="Proteomes" id="UP001060085"/>
    </source>
</evidence>
<accession>A0ACC0BZL8</accession>